<accession>A0A0E9RV53</accession>
<protein>
    <submittedName>
        <fullName evidence="1">Uncharacterized protein</fullName>
    </submittedName>
</protein>
<organism evidence="1">
    <name type="scientific">Anguilla anguilla</name>
    <name type="common">European freshwater eel</name>
    <name type="synonym">Muraena anguilla</name>
    <dbReference type="NCBI Taxonomy" id="7936"/>
    <lineage>
        <taxon>Eukaryota</taxon>
        <taxon>Metazoa</taxon>
        <taxon>Chordata</taxon>
        <taxon>Craniata</taxon>
        <taxon>Vertebrata</taxon>
        <taxon>Euteleostomi</taxon>
        <taxon>Actinopterygii</taxon>
        <taxon>Neopterygii</taxon>
        <taxon>Teleostei</taxon>
        <taxon>Anguilliformes</taxon>
        <taxon>Anguillidae</taxon>
        <taxon>Anguilla</taxon>
    </lineage>
</organism>
<evidence type="ECO:0000313" key="1">
    <source>
        <dbReference type="EMBL" id="JAH32692.1"/>
    </source>
</evidence>
<name>A0A0E9RV53_ANGAN</name>
<proteinExistence type="predicted"/>
<dbReference type="AlphaFoldDB" id="A0A0E9RV53"/>
<reference evidence="1" key="2">
    <citation type="journal article" date="2015" name="Fish Shellfish Immunol.">
        <title>Early steps in the European eel (Anguilla anguilla)-Vibrio vulnificus interaction in the gills: Role of the RtxA13 toxin.</title>
        <authorList>
            <person name="Callol A."/>
            <person name="Pajuelo D."/>
            <person name="Ebbesson L."/>
            <person name="Teles M."/>
            <person name="MacKenzie S."/>
            <person name="Amaro C."/>
        </authorList>
    </citation>
    <scope>NUCLEOTIDE SEQUENCE</scope>
</reference>
<reference evidence="1" key="1">
    <citation type="submission" date="2014-11" db="EMBL/GenBank/DDBJ databases">
        <authorList>
            <person name="Amaro Gonzalez C."/>
        </authorList>
    </citation>
    <scope>NUCLEOTIDE SEQUENCE</scope>
</reference>
<sequence>MQNNFSRISSTSQFHPPLFQFCIKIHVKIQAQTSQRLQSRKKNLSYSNQKWRTLSRERATRDKIAHIITRTLIFDL</sequence>
<dbReference type="EMBL" id="GBXM01075885">
    <property type="protein sequence ID" value="JAH32692.1"/>
    <property type="molecule type" value="Transcribed_RNA"/>
</dbReference>